<feature type="region of interest" description="Disordered" evidence="1">
    <location>
        <begin position="2210"/>
        <end position="2235"/>
    </location>
</feature>
<feature type="signal peptide" evidence="2">
    <location>
        <begin position="1"/>
        <end position="19"/>
    </location>
</feature>
<accession>A0ABU3RZ13</accession>
<evidence type="ECO:0000259" key="3">
    <source>
        <dbReference type="PROSITE" id="PS51820"/>
    </source>
</evidence>
<dbReference type="InterPro" id="IPR037524">
    <property type="entry name" value="PA14/GLEYA"/>
</dbReference>
<dbReference type="Gene3D" id="3.90.182.10">
    <property type="entry name" value="Toxin - Anthrax Protective Antigen,domain 1"/>
    <property type="match status" value="2"/>
</dbReference>
<feature type="domain" description="PA14" evidence="3">
    <location>
        <begin position="1279"/>
        <end position="1426"/>
    </location>
</feature>
<feature type="domain" description="PA14" evidence="3">
    <location>
        <begin position="761"/>
        <end position="905"/>
    </location>
</feature>
<reference evidence="4 5" key="1">
    <citation type="submission" date="2023-09" db="EMBL/GenBank/DDBJ databases">
        <title>Microbacterium fusihabitans sp. nov., Microbacterium phycihabitans sp. nov., and Microbacterium cervinum sp. nov., isolated from dried seaweeds of beach.</title>
        <authorList>
            <person name="Lee S.D."/>
        </authorList>
    </citation>
    <scope>NUCLEOTIDE SEQUENCE [LARGE SCALE GENOMIC DNA]</scope>
    <source>
        <strain evidence="4 5">KSW2-21</strain>
    </source>
</reference>
<dbReference type="SMART" id="SM00758">
    <property type="entry name" value="PA14"/>
    <property type="match status" value="2"/>
</dbReference>
<feature type="region of interest" description="Disordered" evidence="1">
    <location>
        <begin position="28"/>
        <end position="133"/>
    </location>
</feature>
<keyword evidence="2" id="KW-0732">Signal</keyword>
<evidence type="ECO:0000256" key="2">
    <source>
        <dbReference type="SAM" id="SignalP"/>
    </source>
</evidence>
<dbReference type="SUPFAM" id="SSF56988">
    <property type="entry name" value="Anthrax protective antigen"/>
    <property type="match status" value="2"/>
</dbReference>
<sequence>MSVVTTAALLVGFAVPVDAAQAASQPDAVAPVTDGPALPSTDEASTAPQLPAGSFDIPSPPTDVPTSAVETVTPPPTSEVPLDQSFTPSTDGLEIIDESETSTTYRAPSGGEITRLTTDPERASEGDGAWSDINTSVSRDGQTWTVDDHPLAPVFRGGPDEAPGVTVTRQGHDVSFSLMGAEPGEVAAPFWWWDDWKQLTYRDVVGSSDLEYRIEPGAVKESVVLDAAPTWRTSWTWRIDAGALTPTLGEADSVTFTDADGAEVLMIPTPVAFDSSGVEGASEDATVALDASLRQAADGSWRYTLRADRDWLRDPERVYPVRIDPTVMTPRSTTAYKSDGTVRNGSTLIGNTREGNRDRFWRSVVSYDYGSLPGQFIADAAVGVAWDGGGTRSAQQGWVQHASAFSYNGMGPHLGWFTLGDGQAWTDGTGVAARLASQLRIGDRPAFMIGGYEGSTYSLKSVDTNLWVHSWDYPHVWGNGPREDQTGVGLTPTLGLTATNPGGRQQWFRFEVATDPGMSNLIAGSAWGGATQYQVPWGILRTGTPYYWRVWLVDDVNGHLGQSTETQSPVYRFTTNQVPLPDAATATPGSPVTETPTTVTTLTPQLQVGAVSDTDGTGGSMTYQFKIATGQDARSGAVVTSGWVSAVNGVASWTVPAGTLQDGGVYSWTVTTNDGQDTTTENTWVRRLRTDLRLGASGPSPYDTAGAVTTNLSNGNVNVSFASPTVQTLGGAMGMSFTYNSQEVPQANRGLLAEYFDARVNGSPPSSADGYTFADKVPAMVRTDPAVSFQWGSGVPAEALPADYFLARWTGFVTLPPELIGREVRFGASHDDGIRVTYDGRKLIDRWQHGSQTTTDGATVTGAGGAKPIQVEYYESVGIASVDLWVEYTPEGASASTRMNVPPDWFTKRVTTLPQGWGASVPLAGVASSWVSAQITDASVVLTDVTGKSHTYTKVAAGGYTPPTGEYGVLSLDGNGWVVFTDEDGTVYQFSKEGRVASATPPEDVRKAAAPQALLNANGVTTQIVDPVSKSGDQYLRAVAFTYQSGDRTACPERSGDGFAKAPVDMLCRIAYPDGSESRLFYNGNGQLAAILDPGDELTLFGYENAGGLLSQIRDATANDGRPLTAAASGNDPASTTVAYDSGRAVGVTLPAPDGVTASARPSRTYGYGSGQTTVTIAGLSGPSQTVTYDASWRQTASTTAMGVSTSQQWDASKDLVRRTTDATGLVSTRIYDRTDRPVAAYGAAPAACFGSDGVPVPQPESVQGCGIVPPSSTTTYDGGMNGLQAAYYSNTEKLSGKPEAYGLGLEGVSGGAVDRDWGETAPIAGISADHWSLRLTGLITFPEAGTYRLRTTSDDGARVWLDDVRVIDRWRPQGATDETSAAFTVSAGEVRRIRLEYFDTTAYAVLQLKWSTPSNGDFTIVPGAQLRPDYGLVTSTVVADGTSVAGAAAPSLTTATSYADPVVGQATENVVDPAGLALKSTAAFEKINGTGWLRQLSKTLPAVAASGSTTDATRTTRAYYGDLEQLEADTCGVPAGTRQFGMLKSSTGPTPATGTAIVTSYVYDVMGRTAGTRVTGDTGWSCSTVDARGRVTQHTSVGGAGVPTRTVTTTYTATAEGTRVVVTGEAIEGSSGSSITTRSDFLGRVIAYTDVWGTTTTPEYEPLTGRVLQVVTSGGGLDSSTTGFTYDRDGKTTSVSFRGETYASVVYDVKQRVSQVSYRGGSALAVAWDDTRGSIGSQTWSFPSAASLTDEVTRSLAGRIVRESFTHASQSFTSTYGYDGAGRLVSAKIPGHELSYEFASSGGCGPNAWAGASGNRTRSVDAYTAPGSSAAQVATTQYCYDWADRVLSTANSATVAGADQITDGFGADEIWYDVRGNTRRLADLQFSYDADNQHIGTVTYKGSRTSLVRDAAGRVVSRTVDPAGDAPAVTKRYLYAGAGDSPVAVVSADASSVWMLSLPGGVTVDAPSAGVSTWAYPSLQGHTLTTGDGTSSTGVQLYDPFGQPLDAATLAIGTAAANASGVVDETSGWHQGAQKLVEATEDTLIVEMGARLYVPTLGRFLQVDPVEGGVDNDYVWPTDPIGKNDLSGRAWWEEVGRAITDNKALEFGCMFAFGVAGTICSIVKGAGYAMQGDLAGVAIEVAGAVTGGLASKAVAAAHVLVISTKVVSSRVGSVTRATLRPTAAAARAYGRLAEVFTANAWGVVSRRTPVSSPMAPATPRSVNRRAPKRGEIYA</sequence>
<dbReference type="PANTHER" id="PTHR32305">
    <property type="match status" value="1"/>
</dbReference>
<evidence type="ECO:0000313" key="4">
    <source>
        <dbReference type="EMBL" id="MDU0328039.1"/>
    </source>
</evidence>
<protein>
    <submittedName>
        <fullName evidence="4">PA14 domain-containing protein</fullName>
    </submittedName>
</protein>
<evidence type="ECO:0000256" key="1">
    <source>
        <dbReference type="SAM" id="MobiDB-lite"/>
    </source>
</evidence>
<proteinExistence type="predicted"/>
<dbReference type="InterPro" id="IPR011658">
    <property type="entry name" value="PA14_dom"/>
</dbReference>
<comment type="caution">
    <text evidence="4">The sequence shown here is derived from an EMBL/GenBank/DDBJ whole genome shotgun (WGS) entry which is preliminary data.</text>
</comment>
<feature type="chain" id="PRO_5045292331" evidence="2">
    <location>
        <begin position="20"/>
        <end position="2235"/>
    </location>
</feature>
<keyword evidence="5" id="KW-1185">Reference proteome</keyword>
<dbReference type="InterPro" id="IPR050708">
    <property type="entry name" value="T6SS_VgrG/RHS"/>
</dbReference>
<gene>
    <name evidence="4" type="ORF">RWH43_14870</name>
</gene>
<dbReference type="Pfam" id="PF07691">
    <property type="entry name" value="PA14"/>
    <property type="match status" value="2"/>
</dbReference>
<dbReference type="EMBL" id="JAWDIU010000006">
    <property type="protein sequence ID" value="MDU0328039.1"/>
    <property type="molecule type" value="Genomic_DNA"/>
</dbReference>
<dbReference type="Proteomes" id="UP001256673">
    <property type="component" value="Unassembled WGS sequence"/>
</dbReference>
<dbReference type="Gene3D" id="2.180.10.10">
    <property type="entry name" value="RHS repeat-associated core"/>
    <property type="match status" value="1"/>
</dbReference>
<dbReference type="PANTHER" id="PTHR32305:SF15">
    <property type="entry name" value="PROTEIN RHSA-RELATED"/>
    <property type="match status" value="1"/>
</dbReference>
<organism evidence="4 5">
    <name type="scientific">Microbacterium algihabitans</name>
    <dbReference type="NCBI Taxonomy" id="3075992"/>
    <lineage>
        <taxon>Bacteria</taxon>
        <taxon>Bacillati</taxon>
        <taxon>Actinomycetota</taxon>
        <taxon>Actinomycetes</taxon>
        <taxon>Micrococcales</taxon>
        <taxon>Microbacteriaceae</taxon>
        <taxon>Microbacterium</taxon>
    </lineage>
</organism>
<evidence type="ECO:0000313" key="5">
    <source>
        <dbReference type="Proteomes" id="UP001256673"/>
    </source>
</evidence>
<name>A0ABU3RZ13_9MICO</name>
<dbReference type="PROSITE" id="PS51820">
    <property type="entry name" value="PA14"/>
    <property type="match status" value="2"/>
</dbReference>
<dbReference type="RefSeq" id="WP_316001837.1">
    <property type="nucleotide sequence ID" value="NZ_JAWDIU010000006.1"/>
</dbReference>